<keyword evidence="2" id="KW-1185">Reference proteome</keyword>
<dbReference type="EMBL" id="JACOOI010000047">
    <property type="protein sequence ID" value="MBC5646162.1"/>
    <property type="molecule type" value="Genomic_DNA"/>
</dbReference>
<reference evidence="1 2" key="1">
    <citation type="submission" date="2020-08" db="EMBL/GenBank/DDBJ databases">
        <title>Genome public.</title>
        <authorList>
            <person name="Liu C."/>
            <person name="Sun Q."/>
        </authorList>
    </citation>
    <scope>NUCLEOTIDE SEQUENCE [LARGE SCALE GENOMIC DNA]</scope>
    <source>
        <strain evidence="1 2">BX2</strain>
    </source>
</reference>
<gene>
    <name evidence="1" type="ORF">H8S77_25145</name>
</gene>
<comment type="caution">
    <text evidence="1">The sequence shown here is derived from an EMBL/GenBank/DDBJ whole genome shotgun (WGS) entry which is preliminary data.</text>
</comment>
<evidence type="ECO:0000313" key="1">
    <source>
        <dbReference type="EMBL" id="MBC5646162.1"/>
    </source>
</evidence>
<accession>A0ABR7E8S6</accession>
<evidence type="ECO:0000313" key="2">
    <source>
        <dbReference type="Proteomes" id="UP000644010"/>
    </source>
</evidence>
<protein>
    <submittedName>
        <fullName evidence="1">Uncharacterized protein</fullName>
    </submittedName>
</protein>
<name>A0ABR7E8S6_9BACT</name>
<sequence>MNDLLQMRIFGLLTETSQEITNEEMQNAYGEFIKQTRAVSNGNDYSSIYRILTATHIELASLETSSLYGQGEKCA</sequence>
<proteinExistence type="predicted"/>
<dbReference type="RefSeq" id="WP_186961689.1">
    <property type="nucleotide sequence ID" value="NZ_JACOOI010000047.1"/>
</dbReference>
<dbReference type="Proteomes" id="UP000644010">
    <property type="component" value="Unassembled WGS sequence"/>
</dbReference>
<organism evidence="1 2">
    <name type="scientific">Parabacteroides segnis</name>
    <dbReference type="NCBI Taxonomy" id="2763058"/>
    <lineage>
        <taxon>Bacteria</taxon>
        <taxon>Pseudomonadati</taxon>
        <taxon>Bacteroidota</taxon>
        <taxon>Bacteroidia</taxon>
        <taxon>Bacteroidales</taxon>
        <taxon>Tannerellaceae</taxon>
        <taxon>Parabacteroides</taxon>
    </lineage>
</organism>